<evidence type="ECO:0000256" key="13">
    <source>
        <dbReference type="ARBA" id="ARBA00023136"/>
    </source>
</evidence>
<feature type="domain" description="Histidine kinase" evidence="15">
    <location>
        <begin position="236"/>
        <end position="452"/>
    </location>
</feature>
<dbReference type="GO" id="GO:0005524">
    <property type="term" value="F:ATP binding"/>
    <property type="evidence" value="ECO:0007669"/>
    <property type="project" value="UniProtKB-KW"/>
</dbReference>
<dbReference type="Proteomes" id="UP000177894">
    <property type="component" value="Chromosome"/>
</dbReference>
<dbReference type="Proteomes" id="UP000192478">
    <property type="component" value="Chromosome"/>
</dbReference>
<evidence type="ECO:0000313" key="19">
    <source>
        <dbReference type="Proteomes" id="UP000177894"/>
    </source>
</evidence>
<dbReference type="CDD" id="cd00082">
    <property type="entry name" value="HisKA"/>
    <property type="match status" value="1"/>
</dbReference>
<evidence type="ECO:0000256" key="3">
    <source>
        <dbReference type="ARBA" id="ARBA00012438"/>
    </source>
</evidence>
<dbReference type="InterPro" id="IPR003660">
    <property type="entry name" value="HAMP_dom"/>
</dbReference>
<evidence type="ECO:0000259" key="16">
    <source>
        <dbReference type="PROSITE" id="PS50885"/>
    </source>
</evidence>
<dbReference type="Gene3D" id="3.30.565.10">
    <property type="entry name" value="Histidine kinase-like ATPase, C-terminal domain"/>
    <property type="match status" value="1"/>
</dbReference>
<keyword evidence="11 14" id="KW-1133">Transmembrane helix</keyword>
<dbReference type="SUPFAM" id="SSF158472">
    <property type="entry name" value="HAMP domain-like"/>
    <property type="match status" value="1"/>
</dbReference>
<dbReference type="InterPro" id="IPR036890">
    <property type="entry name" value="HATPase_C_sf"/>
</dbReference>
<keyword evidence="13 14" id="KW-0472">Membrane</keyword>
<reference evidence="18 20" key="2">
    <citation type="submission" date="2017-03" db="EMBL/GenBank/DDBJ databases">
        <title>Complete sequence of Clostridium formicaceticum DSM 92.</title>
        <authorList>
            <person name="Poehlein A."/>
            <person name="Karl M."/>
            <person name="Bengelsdorf F.R."/>
            <person name="Duerre P."/>
            <person name="Daniel R."/>
        </authorList>
    </citation>
    <scope>NUCLEOTIDE SEQUENCE [LARGE SCALE GENOMIC DNA]</scope>
    <source>
        <strain evidence="18 20">DSM 92</strain>
    </source>
</reference>
<keyword evidence="6 18" id="KW-0808">Transferase</keyword>
<proteinExistence type="predicted"/>
<protein>
    <recommendedName>
        <fullName evidence="3">histidine kinase</fullName>
        <ecNumber evidence="3">2.7.13.3</ecNumber>
    </recommendedName>
</protein>
<dbReference type="CDD" id="cd00075">
    <property type="entry name" value="HATPase"/>
    <property type="match status" value="1"/>
</dbReference>
<evidence type="ECO:0000256" key="1">
    <source>
        <dbReference type="ARBA" id="ARBA00000085"/>
    </source>
</evidence>
<dbReference type="CDD" id="cd06225">
    <property type="entry name" value="HAMP"/>
    <property type="match status" value="1"/>
</dbReference>
<keyword evidence="5" id="KW-0597">Phosphoprotein</keyword>
<evidence type="ECO:0000313" key="20">
    <source>
        <dbReference type="Proteomes" id="UP000192478"/>
    </source>
</evidence>
<keyword evidence="12" id="KW-0902">Two-component regulatory system</keyword>
<keyword evidence="9 18" id="KW-0418">Kinase</keyword>
<dbReference type="PROSITE" id="PS50885">
    <property type="entry name" value="HAMP"/>
    <property type="match status" value="1"/>
</dbReference>
<gene>
    <name evidence="18" type="primary">cusS</name>
    <name evidence="17" type="ORF">BJL90_18840</name>
    <name evidence="18" type="ORF">CLFO_27270</name>
</gene>
<name>A0AAC9RJM8_9CLOT</name>
<dbReference type="InterPro" id="IPR003594">
    <property type="entry name" value="HATPase_dom"/>
</dbReference>
<evidence type="ECO:0000256" key="8">
    <source>
        <dbReference type="ARBA" id="ARBA00022741"/>
    </source>
</evidence>
<dbReference type="Pfam" id="PF00672">
    <property type="entry name" value="HAMP"/>
    <property type="match status" value="1"/>
</dbReference>
<reference evidence="17 19" key="1">
    <citation type="submission" date="2016-10" db="EMBL/GenBank/DDBJ databases">
        <title>Complete Genome Sequence of Acetogen Clostridium formicoaceticum ATCC 27076.</title>
        <authorList>
            <person name="Bao T."/>
            <person name="Cheng C."/>
            <person name="Zhao J."/>
            <person name="Yang S.-T."/>
            <person name="Wang J."/>
            <person name="Wang M."/>
        </authorList>
    </citation>
    <scope>NUCLEOTIDE SEQUENCE [LARGE SCALE GENOMIC DNA]</scope>
    <source>
        <strain evidence="17 19">ATCC 27076</strain>
    </source>
</reference>
<comment type="subcellular location">
    <subcellularLocation>
        <location evidence="2">Cell membrane</location>
        <topology evidence="2">Multi-pass membrane protein</topology>
    </subcellularLocation>
</comment>
<keyword evidence="10" id="KW-0067">ATP-binding</keyword>
<dbReference type="SMART" id="SM00304">
    <property type="entry name" value="HAMP"/>
    <property type="match status" value="1"/>
</dbReference>
<dbReference type="EC" id="2.7.13.3" evidence="3"/>
<dbReference type="InterPro" id="IPR003661">
    <property type="entry name" value="HisK_dim/P_dom"/>
</dbReference>
<evidence type="ECO:0000256" key="2">
    <source>
        <dbReference type="ARBA" id="ARBA00004651"/>
    </source>
</evidence>
<evidence type="ECO:0000256" key="12">
    <source>
        <dbReference type="ARBA" id="ARBA00023012"/>
    </source>
</evidence>
<dbReference type="InterPro" id="IPR050398">
    <property type="entry name" value="HssS/ArlS-like"/>
</dbReference>
<evidence type="ECO:0000313" key="17">
    <source>
        <dbReference type="EMBL" id="AOY77732.1"/>
    </source>
</evidence>
<dbReference type="GO" id="GO:0000155">
    <property type="term" value="F:phosphorelay sensor kinase activity"/>
    <property type="evidence" value="ECO:0007669"/>
    <property type="project" value="InterPro"/>
</dbReference>
<evidence type="ECO:0000256" key="9">
    <source>
        <dbReference type="ARBA" id="ARBA00022777"/>
    </source>
</evidence>
<dbReference type="PROSITE" id="PS50109">
    <property type="entry name" value="HIS_KIN"/>
    <property type="match status" value="1"/>
</dbReference>
<dbReference type="AlphaFoldDB" id="A0AAC9RJM8"/>
<dbReference type="FunFam" id="1.10.287.130:FF:000001">
    <property type="entry name" value="Two-component sensor histidine kinase"/>
    <property type="match status" value="1"/>
</dbReference>
<dbReference type="PANTHER" id="PTHR45528">
    <property type="entry name" value="SENSOR HISTIDINE KINASE CPXA"/>
    <property type="match status" value="1"/>
</dbReference>
<dbReference type="EMBL" id="CP017603">
    <property type="protein sequence ID" value="AOY77732.1"/>
    <property type="molecule type" value="Genomic_DNA"/>
</dbReference>
<dbReference type="GO" id="GO:0005886">
    <property type="term" value="C:plasma membrane"/>
    <property type="evidence" value="ECO:0007669"/>
    <property type="project" value="UniProtKB-SubCell"/>
</dbReference>
<organism evidence="18 20">
    <name type="scientific">Clostridium formicaceticum</name>
    <dbReference type="NCBI Taxonomy" id="1497"/>
    <lineage>
        <taxon>Bacteria</taxon>
        <taxon>Bacillati</taxon>
        <taxon>Bacillota</taxon>
        <taxon>Clostridia</taxon>
        <taxon>Eubacteriales</taxon>
        <taxon>Clostridiaceae</taxon>
        <taxon>Clostridium</taxon>
    </lineage>
</organism>
<dbReference type="RefSeq" id="WP_070971768.1">
    <property type="nucleotide sequence ID" value="NZ_CP017603.1"/>
</dbReference>
<feature type="transmembrane region" description="Helical" evidence="14">
    <location>
        <begin position="153"/>
        <end position="173"/>
    </location>
</feature>
<dbReference type="Pfam" id="PF02518">
    <property type="entry name" value="HATPase_c"/>
    <property type="match status" value="1"/>
</dbReference>
<dbReference type="SUPFAM" id="SSF47384">
    <property type="entry name" value="Homodimeric domain of signal transducing histidine kinase"/>
    <property type="match status" value="1"/>
</dbReference>
<evidence type="ECO:0000313" key="18">
    <source>
        <dbReference type="EMBL" id="ARE88326.1"/>
    </source>
</evidence>
<dbReference type="Pfam" id="PF00512">
    <property type="entry name" value="HisKA"/>
    <property type="match status" value="1"/>
</dbReference>
<feature type="domain" description="HAMP" evidence="16">
    <location>
        <begin position="174"/>
        <end position="228"/>
    </location>
</feature>
<dbReference type="FunFam" id="3.30.565.10:FF:000006">
    <property type="entry name" value="Sensor histidine kinase WalK"/>
    <property type="match status" value="1"/>
</dbReference>
<dbReference type="InterPro" id="IPR005467">
    <property type="entry name" value="His_kinase_dom"/>
</dbReference>
<sequence>MNKLSIKMRMTLWYTVFMLAIVGLVLIFMLSISSSVVEIDSRRQLMKIVDNNMDEVEYDKGKLEIDNDFDFLKNGVYNLVFTKNHVLVDGRIPADFSTDAAFEDGNIQRVEANGERYYIYDRLVTFKKHEDVWIRGIMPISETADVVNTIVKLAYITLPFLVLLTAAGGYLIAKRSFRPIEKINRAANEISDGKDLSKRIDLENEHDEIHQLAKTFDRMFDRLEASFESEKQFTSDASHELRTPTSVILAQCEYALENAHTEEEHREALKVIQRQANKMSRLISQLLAFTRLEQGIEKTYFEDTDLSELVHMICEEQVDMRNKHITLTWDIAPNINASVDRSLITRLLLNLIANAYRYGREKGFVHVKLLQNQKEILLSVRDNGIGIKEEHLPKIWQRFYQVDPSRGINKNGSMGLGLAMVKQIVQFHGGVVKVKSVIGEGSTFICSFPKKT</sequence>
<dbReference type="EMBL" id="CP020559">
    <property type="protein sequence ID" value="ARE88326.1"/>
    <property type="molecule type" value="Genomic_DNA"/>
</dbReference>
<dbReference type="SUPFAM" id="SSF55874">
    <property type="entry name" value="ATPase domain of HSP90 chaperone/DNA topoisomerase II/histidine kinase"/>
    <property type="match status" value="1"/>
</dbReference>
<keyword evidence="8" id="KW-0547">Nucleotide-binding</keyword>
<dbReference type="PRINTS" id="PR00344">
    <property type="entry name" value="BCTRLSENSOR"/>
</dbReference>
<evidence type="ECO:0000256" key="11">
    <source>
        <dbReference type="ARBA" id="ARBA00022989"/>
    </source>
</evidence>
<accession>A0AAC9RJM8</accession>
<dbReference type="PANTHER" id="PTHR45528:SF1">
    <property type="entry name" value="SENSOR HISTIDINE KINASE CPXA"/>
    <property type="match status" value="1"/>
</dbReference>
<keyword evidence="4" id="KW-1003">Cell membrane</keyword>
<dbReference type="Gene3D" id="6.10.340.10">
    <property type="match status" value="1"/>
</dbReference>
<dbReference type="SMART" id="SM00388">
    <property type="entry name" value="HisKA"/>
    <property type="match status" value="1"/>
</dbReference>
<dbReference type="InterPro" id="IPR036097">
    <property type="entry name" value="HisK_dim/P_sf"/>
</dbReference>
<dbReference type="KEGG" id="cfm:BJL90_18840"/>
<evidence type="ECO:0000256" key="7">
    <source>
        <dbReference type="ARBA" id="ARBA00022692"/>
    </source>
</evidence>
<comment type="catalytic activity">
    <reaction evidence="1">
        <text>ATP + protein L-histidine = ADP + protein N-phospho-L-histidine.</text>
        <dbReference type="EC" id="2.7.13.3"/>
    </reaction>
</comment>
<keyword evidence="19" id="KW-1185">Reference proteome</keyword>
<dbReference type="InterPro" id="IPR004358">
    <property type="entry name" value="Sig_transdc_His_kin-like_C"/>
</dbReference>
<evidence type="ECO:0000256" key="6">
    <source>
        <dbReference type="ARBA" id="ARBA00022679"/>
    </source>
</evidence>
<evidence type="ECO:0000256" key="10">
    <source>
        <dbReference type="ARBA" id="ARBA00022840"/>
    </source>
</evidence>
<evidence type="ECO:0000256" key="4">
    <source>
        <dbReference type="ARBA" id="ARBA00022475"/>
    </source>
</evidence>
<dbReference type="Gene3D" id="1.10.287.130">
    <property type="match status" value="1"/>
</dbReference>
<evidence type="ECO:0000256" key="14">
    <source>
        <dbReference type="SAM" id="Phobius"/>
    </source>
</evidence>
<keyword evidence="7 14" id="KW-0812">Transmembrane</keyword>
<evidence type="ECO:0000259" key="15">
    <source>
        <dbReference type="PROSITE" id="PS50109"/>
    </source>
</evidence>
<dbReference type="SMART" id="SM00387">
    <property type="entry name" value="HATPase_c"/>
    <property type="match status" value="1"/>
</dbReference>
<evidence type="ECO:0000256" key="5">
    <source>
        <dbReference type="ARBA" id="ARBA00022553"/>
    </source>
</evidence>
<feature type="transmembrane region" description="Helical" evidence="14">
    <location>
        <begin position="12"/>
        <end position="32"/>
    </location>
</feature>